<evidence type="ECO:0000256" key="15">
    <source>
        <dbReference type="SAM" id="Phobius"/>
    </source>
</evidence>
<dbReference type="AlphaFoldDB" id="A0A9Q8PCA9"/>
<dbReference type="InterPro" id="IPR008427">
    <property type="entry name" value="Extracellular_membr_CFEM_dom"/>
</dbReference>
<feature type="signal peptide" evidence="16">
    <location>
        <begin position="1"/>
        <end position="21"/>
    </location>
</feature>
<comment type="similarity">
    <text evidence="13">Belongs to the SAT4 family.</text>
</comment>
<evidence type="ECO:0000313" key="19">
    <source>
        <dbReference type="Proteomes" id="UP000756132"/>
    </source>
</evidence>
<dbReference type="EMBL" id="CP090169">
    <property type="protein sequence ID" value="UJO19919.1"/>
    <property type="molecule type" value="Genomic_DNA"/>
</dbReference>
<evidence type="ECO:0000256" key="4">
    <source>
        <dbReference type="ARBA" id="ARBA00010031"/>
    </source>
</evidence>
<protein>
    <recommendedName>
        <fullName evidence="17">CFEM domain-containing protein</fullName>
    </recommendedName>
</protein>
<name>A0A9Q8PCA9_PASFU</name>
<keyword evidence="10 15" id="KW-0472">Membrane</keyword>
<reference evidence="18" key="1">
    <citation type="submission" date="2021-12" db="EMBL/GenBank/DDBJ databases">
        <authorList>
            <person name="Zaccaron A."/>
            <person name="Stergiopoulos I."/>
        </authorList>
    </citation>
    <scope>NUCLEOTIDE SEQUENCE</scope>
    <source>
        <strain evidence="18">Race5_Kim</strain>
    </source>
</reference>
<dbReference type="RefSeq" id="XP_047764285.1">
    <property type="nucleotide sequence ID" value="XM_047909586.1"/>
</dbReference>
<feature type="disulfide bond" evidence="14">
    <location>
        <begin position="55"/>
        <end position="62"/>
    </location>
</feature>
<keyword evidence="12" id="KW-0449">Lipoprotein</keyword>
<keyword evidence="14" id="KW-0408">Iron</keyword>
<keyword evidence="7 15" id="KW-0812">Transmembrane</keyword>
<dbReference type="PROSITE" id="PS52012">
    <property type="entry name" value="CFEM"/>
    <property type="match status" value="1"/>
</dbReference>
<feature type="transmembrane region" description="Helical" evidence="15">
    <location>
        <begin position="108"/>
        <end position="126"/>
    </location>
</feature>
<organism evidence="18 19">
    <name type="scientific">Passalora fulva</name>
    <name type="common">Tomato leaf mold</name>
    <name type="synonym">Cladosporium fulvum</name>
    <dbReference type="NCBI Taxonomy" id="5499"/>
    <lineage>
        <taxon>Eukaryota</taxon>
        <taxon>Fungi</taxon>
        <taxon>Dikarya</taxon>
        <taxon>Ascomycota</taxon>
        <taxon>Pezizomycotina</taxon>
        <taxon>Dothideomycetes</taxon>
        <taxon>Dothideomycetidae</taxon>
        <taxon>Mycosphaerellales</taxon>
        <taxon>Mycosphaerellaceae</taxon>
        <taxon>Fulvia</taxon>
    </lineage>
</organism>
<feature type="transmembrane region" description="Helical" evidence="15">
    <location>
        <begin position="186"/>
        <end position="210"/>
    </location>
</feature>
<dbReference type="GO" id="GO:0046872">
    <property type="term" value="F:metal ion binding"/>
    <property type="evidence" value="ECO:0007669"/>
    <property type="project" value="UniProtKB-UniRule"/>
</dbReference>
<accession>A0A9Q8PCA9</accession>
<evidence type="ECO:0000256" key="1">
    <source>
        <dbReference type="ARBA" id="ARBA00004141"/>
    </source>
</evidence>
<evidence type="ECO:0000256" key="7">
    <source>
        <dbReference type="ARBA" id="ARBA00022692"/>
    </source>
</evidence>
<feature type="domain" description="CFEM" evidence="17">
    <location>
        <begin position="13"/>
        <end position="123"/>
    </location>
</feature>
<keyword evidence="6" id="KW-0336">GPI-anchor</keyword>
<evidence type="ECO:0000256" key="3">
    <source>
        <dbReference type="ARBA" id="ARBA00004613"/>
    </source>
</evidence>
<dbReference type="InterPro" id="IPR052337">
    <property type="entry name" value="SAT4-like"/>
</dbReference>
<feature type="binding site" description="axial binding residue" evidence="14">
    <location>
        <position position="59"/>
    </location>
    <ligand>
        <name>heme</name>
        <dbReference type="ChEBI" id="CHEBI:30413"/>
    </ligand>
    <ligandPart>
        <name>Fe</name>
        <dbReference type="ChEBI" id="CHEBI:18248"/>
    </ligandPart>
</feature>
<evidence type="ECO:0000256" key="5">
    <source>
        <dbReference type="ARBA" id="ARBA00022525"/>
    </source>
</evidence>
<proteinExistence type="inferred from homology"/>
<evidence type="ECO:0000256" key="6">
    <source>
        <dbReference type="ARBA" id="ARBA00022622"/>
    </source>
</evidence>
<feature type="disulfide bond" evidence="14">
    <location>
        <begin position="45"/>
        <end position="76"/>
    </location>
</feature>
<dbReference type="Pfam" id="PF20684">
    <property type="entry name" value="Fung_rhodopsin"/>
    <property type="match status" value="1"/>
</dbReference>
<evidence type="ECO:0000259" key="17">
    <source>
        <dbReference type="PROSITE" id="PS52012"/>
    </source>
</evidence>
<feature type="transmembrane region" description="Helical" evidence="15">
    <location>
        <begin position="147"/>
        <end position="166"/>
    </location>
</feature>
<dbReference type="PANTHER" id="PTHR33048">
    <property type="entry name" value="PTH11-LIKE INTEGRAL MEMBRANE PROTEIN (AFU_ORTHOLOGUE AFUA_5G11245)"/>
    <property type="match status" value="1"/>
</dbReference>
<evidence type="ECO:0000256" key="13">
    <source>
        <dbReference type="ARBA" id="ARBA00038359"/>
    </source>
</evidence>
<evidence type="ECO:0000256" key="12">
    <source>
        <dbReference type="ARBA" id="ARBA00023288"/>
    </source>
</evidence>
<dbReference type="Proteomes" id="UP000756132">
    <property type="component" value="Chromosome 7"/>
</dbReference>
<evidence type="ECO:0000256" key="8">
    <source>
        <dbReference type="ARBA" id="ARBA00022729"/>
    </source>
</evidence>
<keyword evidence="8 16" id="KW-0732">Signal</keyword>
<keyword evidence="11 14" id="KW-1015">Disulfide bond</keyword>
<dbReference type="GeneID" id="71990316"/>
<reference evidence="18" key="2">
    <citation type="journal article" date="2022" name="Microb. Genom.">
        <title>A chromosome-scale genome assembly of the tomato pathogen Cladosporium fulvum reveals a compartmentalized genome architecture and the presence of a dispensable chromosome.</title>
        <authorList>
            <person name="Zaccaron A.Z."/>
            <person name="Chen L.H."/>
            <person name="Samaras A."/>
            <person name="Stergiopoulos I."/>
        </authorList>
    </citation>
    <scope>NUCLEOTIDE SEQUENCE</scope>
    <source>
        <strain evidence="18">Race5_Kim</strain>
    </source>
</reference>
<feature type="disulfide bond" evidence="14">
    <location>
        <begin position="41"/>
        <end position="81"/>
    </location>
</feature>
<dbReference type="Pfam" id="PF05730">
    <property type="entry name" value="CFEM"/>
    <property type="match status" value="1"/>
</dbReference>
<feature type="transmembrane region" description="Helical" evidence="15">
    <location>
        <begin position="222"/>
        <end position="246"/>
    </location>
</feature>
<keyword evidence="14" id="KW-0479">Metal-binding</keyword>
<dbReference type="KEGG" id="ffu:CLAFUR5_10438"/>
<evidence type="ECO:0000256" key="16">
    <source>
        <dbReference type="SAM" id="SignalP"/>
    </source>
</evidence>
<evidence type="ECO:0000256" key="11">
    <source>
        <dbReference type="ARBA" id="ARBA00023157"/>
    </source>
</evidence>
<keyword evidence="6" id="KW-0325">Glycoprotein</keyword>
<dbReference type="GO" id="GO:0098552">
    <property type="term" value="C:side of membrane"/>
    <property type="evidence" value="ECO:0007669"/>
    <property type="project" value="UniProtKB-KW"/>
</dbReference>
<comment type="similarity">
    <text evidence="4">Belongs to the RBT5 family.</text>
</comment>
<dbReference type="PANTHER" id="PTHR33048:SF160">
    <property type="entry name" value="SAT4 FAMILY MEMBRANE PROTEIN"/>
    <property type="match status" value="1"/>
</dbReference>
<comment type="caution">
    <text evidence="14">Lacks conserved residue(s) required for the propagation of feature annotation.</text>
</comment>
<evidence type="ECO:0000256" key="10">
    <source>
        <dbReference type="ARBA" id="ARBA00023136"/>
    </source>
</evidence>
<evidence type="ECO:0000256" key="9">
    <source>
        <dbReference type="ARBA" id="ARBA00022989"/>
    </source>
</evidence>
<keyword evidence="19" id="KW-1185">Reference proteome</keyword>
<keyword evidence="14" id="KW-0349">Heme</keyword>
<gene>
    <name evidence="18" type="ORF">CLAFUR5_10438</name>
</gene>
<dbReference type="GO" id="GO:0005576">
    <property type="term" value="C:extracellular region"/>
    <property type="evidence" value="ECO:0007669"/>
    <property type="project" value="UniProtKB-SubCell"/>
</dbReference>
<evidence type="ECO:0000256" key="14">
    <source>
        <dbReference type="PROSITE-ProRule" id="PRU01356"/>
    </source>
</evidence>
<sequence length="255" mass="28185">MWKQVVGLLALFIVLSQAVQGKVTDHATTLRRQAQTALPQCASQCLASLLPTTKCAPTDVECLCQDNPLLEATAACVQANCTVIEALTTQRVQTTSICPQPVRDQSGLTVRVVWALFSLALFSVLARLLSRLQRLGGSGFGHDDWTILLGLLLLIPLNVILHFMALDGLGKDIWMVMPGQITNILYLFWVEEFLYTFILAVTRISILLLYLRMWPDTESRKFRNACIGLIVLLSVYAVTMNVVLAASCSPVSYAW</sequence>
<keyword evidence="9 15" id="KW-1133">Transmembrane helix</keyword>
<dbReference type="InterPro" id="IPR049326">
    <property type="entry name" value="Rhodopsin_dom_fungi"/>
</dbReference>
<keyword evidence="5" id="KW-0964">Secreted</keyword>
<evidence type="ECO:0000256" key="2">
    <source>
        <dbReference type="ARBA" id="ARBA00004589"/>
    </source>
</evidence>
<comment type="subcellular location">
    <subcellularLocation>
        <location evidence="2">Membrane</location>
        <topology evidence="2">Lipid-anchor</topology>
        <topology evidence="2">GPI-anchor</topology>
    </subcellularLocation>
    <subcellularLocation>
        <location evidence="1">Membrane</location>
        <topology evidence="1">Multi-pass membrane protein</topology>
    </subcellularLocation>
    <subcellularLocation>
        <location evidence="3">Secreted</location>
    </subcellularLocation>
</comment>
<evidence type="ECO:0000313" key="18">
    <source>
        <dbReference type="EMBL" id="UJO19919.1"/>
    </source>
</evidence>
<dbReference type="OrthoDB" id="3629249at2759"/>
<feature type="chain" id="PRO_5040373429" description="CFEM domain-containing protein" evidence="16">
    <location>
        <begin position="22"/>
        <end position="255"/>
    </location>
</feature>